<comment type="caution">
    <text evidence="2">The sequence shown here is derived from an EMBL/GenBank/DDBJ whole genome shotgun (WGS) entry which is preliminary data.</text>
</comment>
<keyword evidence="2" id="KW-0808">Transferase</keyword>
<dbReference type="EMBL" id="REFJ01000002">
    <property type="protein sequence ID" value="RMA81255.1"/>
    <property type="molecule type" value="Genomic_DNA"/>
</dbReference>
<evidence type="ECO:0000259" key="1">
    <source>
        <dbReference type="PROSITE" id="PS51186"/>
    </source>
</evidence>
<name>A0A3M0AFK1_9GAMM</name>
<dbReference type="PANTHER" id="PTHR13355:SF11">
    <property type="entry name" value="GLUCOSAMINE 6-PHOSPHATE N-ACETYLTRANSFERASE"/>
    <property type="match status" value="1"/>
</dbReference>
<dbReference type="Pfam" id="PF13673">
    <property type="entry name" value="Acetyltransf_10"/>
    <property type="match status" value="1"/>
</dbReference>
<dbReference type="InterPro" id="IPR039143">
    <property type="entry name" value="GNPNAT1-like"/>
</dbReference>
<gene>
    <name evidence="2" type="ORF">DFR27_1064</name>
</gene>
<dbReference type="CDD" id="cd04301">
    <property type="entry name" value="NAT_SF"/>
    <property type="match status" value="1"/>
</dbReference>
<accession>A0A3M0AFK1</accession>
<feature type="domain" description="N-acetyltransferase" evidence="1">
    <location>
        <begin position="5"/>
        <end position="141"/>
    </location>
</feature>
<dbReference type="Proteomes" id="UP000267187">
    <property type="component" value="Unassembled WGS sequence"/>
</dbReference>
<protein>
    <submittedName>
        <fullName evidence="2">Putative GNAT family N-acyltransferase</fullName>
    </submittedName>
</protein>
<reference evidence="2 3" key="1">
    <citation type="submission" date="2018-10" db="EMBL/GenBank/DDBJ databases">
        <title>Genomic Encyclopedia of Type Strains, Phase IV (KMG-IV): sequencing the most valuable type-strain genomes for metagenomic binning, comparative biology and taxonomic classification.</title>
        <authorList>
            <person name="Goeker M."/>
        </authorList>
    </citation>
    <scope>NUCLEOTIDE SEQUENCE [LARGE SCALE GENOMIC DNA]</scope>
    <source>
        <strain evidence="2 3">DSM 25080</strain>
    </source>
</reference>
<dbReference type="PROSITE" id="PS51186">
    <property type="entry name" value="GNAT"/>
    <property type="match status" value="1"/>
</dbReference>
<dbReference type="InterPro" id="IPR016181">
    <property type="entry name" value="Acyl_CoA_acyltransferase"/>
</dbReference>
<keyword evidence="3" id="KW-1185">Reference proteome</keyword>
<keyword evidence="2" id="KW-0012">Acyltransferase</keyword>
<dbReference type="OrthoDB" id="9796171at2"/>
<organism evidence="2 3">
    <name type="scientific">Umboniibacter marinipuniceus</name>
    <dbReference type="NCBI Taxonomy" id="569599"/>
    <lineage>
        <taxon>Bacteria</taxon>
        <taxon>Pseudomonadati</taxon>
        <taxon>Pseudomonadota</taxon>
        <taxon>Gammaproteobacteria</taxon>
        <taxon>Cellvibrionales</taxon>
        <taxon>Cellvibrionaceae</taxon>
        <taxon>Umboniibacter</taxon>
    </lineage>
</organism>
<dbReference type="PANTHER" id="PTHR13355">
    <property type="entry name" value="GLUCOSAMINE 6-PHOSPHATE N-ACETYLTRANSFERASE"/>
    <property type="match status" value="1"/>
</dbReference>
<dbReference type="InterPro" id="IPR057691">
    <property type="entry name" value="DUF7931"/>
</dbReference>
<evidence type="ECO:0000313" key="3">
    <source>
        <dbReference type="Proteomes" id="UP000267187"/>
    </source>
</evidence>
<dbReference type="GO" id="GO:0004343">
    <property type="term" value="F:glucosamine 6-phosphate N-acetyltransferase activity"/>
    <property type="evidence" value="ECO:0007669"/>
    <property type="project" value="TreeGrafter"/>
</dbReference>
<proteinExistence type="predicted"/>
<dbReference type="SUPFAM" id="SSF55729">
    <property type="entry name" value="Acyl-CoA N-acyltransferases (Nat)"/>
    <property type="match status" value="1"/>
</dbReference>
<sequence>MSDIRVVRAMWPEDEAKLHAIRHQVFVKEQGVDERIEWDGQDAKCVHVLAYHHNELVGTGRLMPNGKIGRMAVLKASRGLGIGALLLKALVEVGHHAGFLSLYLHAQAQAAGFYAKLGFNVDGESYQEAGIEHVTMRLSLPPRDSAITPSAFASNRLTIIQCARREIYVFEPDFSLIVSELADMMSAMTTLLRNNPRSEIFVLSLNSTALIERCPEFFTWLQRLNSRVHYRVATEADASELGAMWLSTGFAVQGKHSKGLAMAPAASPALETQLQAYKRVWQRSETDKRFRRLMI</sequence>
<dbReference type="RefSeq" id="WP_121876404.1">
    <property type="nucleotide sequence ID" value="NZ_REFJ01000002.1"/>
</dbReference>
<dbReference type="AlphaFoldDB" id="A0A3M0AFK1"/>
<dbReference type="Gene3D" id="3.40.630.30">
    <property type="match status" value="1"/>
</dbReference>
<dbReference type="Pfam" id="PF25559">
    <property type="entry name" value="DUF7931"/>
    <property type="match status" value="1"/>
</dbReference>
<dbReference type="InterPro" id="IPR000182">
    <property type="entry name" value="GNAT_dom"/>
</dbReference>
<evidence type="ECO:0000313" key="2">
    <source>
        <dbReference type="EMBL" id="RMA81255.1"/>
    </source>
</evidence>